<evidence type="ECO:0000313" key="12">
    <source>
        <dbReference type="Proteomes" id="UP000264445"/>
    </source>
</evidence>
<dbReference type="UniPathway" id="UPA00135">
    <property type="reaction ID" value="UER00196"/>
</dbReference>
<dbReference type="InterPro" id="IPR029752">
    <property type="entry name" value="D-isomer_DH_CS1"/>
</dbReference>
<dbReference type="FunFam" id="3.30.1330.90:FF:000003">
    <property type="entry name" value="D-3-phosphoglycerate dehydrogenase"/>
    <property type="match status" value="1"/>
</dbReference>
<dbReference type="InterPro" id="IPR029009">
    <property type="entry name" value="ASB_dom_sf"/>
</dbReference>
<dbReference type="PROSITE" id="PS00065">
    <property type="entry name" value="D_2_HYDROXYACID_DH_1"/>
    <property type="match status" value="1"/>
</dbReference>
<dbReference type="AlphaFoldDB" id="A0A101E4H0"/>
<comment type="function">
    <text evidence="1">Catalyzes the reversible oxidation of 3-phospho-D-glycerate to 3-phosphonooxypyruvate, the first step of the phosphorylated L-serine biosynthesis pathway. Also catalyzes the reversible oxidation of 2-hydroxyglutarate to 2-oxoglutarate.</text>
</comment>
<dbReference type="InterPro" id="IPR006140">
    <property type="entry name" value="D-isomer_DH_NAD-bd"/>
</dbReference>
<dbReference type="NCBIfam" id="TIGR01327">
    <property type="entry name" value="PGDH"/>
    <property type="match status" value="1"/>
</dbReference>
<evidence type="ECO:0000256" key="7">
    <source>
        <dbReference type="ARBA" id="ARBA00048126"/>
    </source>
</evidence>
<sequence length="533" mass="58819">MKIIVTEKISENGIDYLKKYADVDVKTNISREELLEVIKDYDAIIVRSATKVDRELIEKGEKLKVIGRAGNGVDNIDVEAATQRGILVVNTPAGNTIAAAELTIGLMLAIARNIPQAYHAALNGDFRRDRFKGVELNGKTVGIIGLGRIGSLVASRLAAFNMRVIAYDPYMPDERFEKCGVKRVTLDELLEQSDFITIHIPKTEETKKMIGEKEFKKMKKGVRIVNAARGGIIDEKALYNAIKEGIVAAVGLDVLEVEPKYNVEHQDFHNPLLELSNVVFTPHLGASTYEAQENISIAIAQEVISALNGNLYGNIVNLPGLKSDEFSQLKPYMKLAEVLGALYYQINETPAKLIEVIYRGEVAKSNTEIVTLYAIKGFLKPILEEDVSVVNAKLRAKEMGIEIVEGKIEEIDHYSSLVILKITDTNGKRTQFAGTTYGEELRIVEYMGHKVNFEPTEYMLFVKNKDVPGVIGHIGNVLGDFGINISTMQVSPNKNDGTALMLVSTDKEIPEEAVESLNKLNSIIKAKAVKGLV</sequence>
<dbReference type="SUPFAM" id="SSF51735">
    <property type="entry name" value="NAD(P)-binding Rossmann-fold domains"/>
    <property type="match status" value="1"/>
</dbReference>
<evidence type="ECO:0000313" key="11">
    <source>
        <dbReference type="EMBL" id="HBT48385.1"/>
    </source>
</evidence>
<feature type="domain" description="ACT" evidence="10">
    <location>
        <begin position="459"/>
        <end position="531"/>
    </location>
</feature>
<dbReference type="SUPFAM" id="SSF143548">
    <property type="entry name" value="Serine metabolism enzymes domain"/>
    <property type="match status" value="1"/>
</dbReference>
<name>A0A101E4H0_9THEO</name>
<evidence type="ECO:0000259" key="10">
    <source>
        <dbReference type="PROSITE" id="PS51671"/>
    </source>
</evidence>
<dbReference type="Pfam" id="PF02826">
    <property type="entry name" value="2-Hacid_dh_C"/>
    <property type="match status" value="1"/>
</dbReference>
<dbReference type="InterPro" id="IPR036291">
    <property type="entry name" value="NAD(P)-bd_dom_sf"/>
</dbReference>
<keyword evidence="5 9" id="KW-0560">Oxidoreductase</keyword>
<evidence type="ECO:0000256" key="2">
    <source>
        <dbReference type="ARBA" id="ARBA00005216"/>
    </source>
</evidence>
<evidence type="ECO:0000256" key="3">
    <source>
        <dbReference type="ARBA" id="ARBA00005854"/>
    </source>
</evidence>
<dbReference type="SUPFAM" id="SSF52283">
    <property type="entry name" value="Formate/glycerate dehydrogenase catalytic domain-like"/>
    <property type="match status" value="1"/>
</dbReference>
<evidence type="ECO:0000256" key="6">
    <source>
        <dbReference type="ARBA" id="ARBA00023027"/>
    </source>
</evidence>
<evidence type="ECO:0000256" key="1">
    <source>
        <dbReference type="ARBA" id="ARBA00003800"/>
    </source>
</evidence>
<dbReference type="PROSITE" id="PS51671">
    <property type="entry name" value="ACT"/>
    <property type="match status" value="1"/>
</dbReference>
<dbReference type="Pfam" id="PF00389">
    <property type="entry name" value="2-Hacid_dh"/>
    <property type="match status" value="1"/>
</dbReference>
<dbReference type="Gene3D" id="3.30.70.260">
    <property type="match status" value="1"/>
</dbReference>
<dbReference type="Pfam" id="PF01842">
    <property type="entry name" value="ACT"/>
    <property type="match status" value="1"/>
</dbReference>
<dbReference type="InterPro" id="IPR045626">
    <property type="entry name" value="PGDH_ASB_dom"/>
</dbReference>
<dbReference type="GO" id="GO:0004617">
    <property type="term" value="F:phosphoglycerate dehydrogenase activity"/>
    <property type="evidence" value="ECO:0007669"/>
    <property type="project" value="UniProtKB-UniRule"/>
</dbReference>
<dbReference type="FunFam" id="3.30.70.260:FF:000008">
    <property type="entry name" value="D-3-phosphoglycerate dehydrogenase, chloroplastic"/>
    <property type="match status" value="1"/>
</dbReference>
<dbReference type="SUPFAM" id="SSF55021">
    <property type="entry name" value="ACT-like"/>
    <property type="match status" value="1"/>
</dbReference>
<dbReference type="CDD" id="cd04902">
    <property type="entry name" value="ACT_3PGDH-xct"/>
    <property type="match status" value="1"/>
</dbReference>
<comment type="catalytic activity">
    <reaction evidence="8 9">
        <text>(2R)-3-phosphoglycerate + NAD(+) = 3-phosphooxypyruvate + NADH + H(+)</text>
        <dbReference type="Rhea" id="RHEA:12641"/>
        <dbReference type="ChEBI" id="CHEBI:15378"/>
        <dbReference type="ChEBI" id="CHEBI:18110"/>
        <dbReference type="ChEBI" id="CHEBI:57540"/>
        <dbReference type="ChEBI" id="CHEBI:57945"/>
        <dbReference type="ChEBI" id="CHEBI:58272"/>
        <dbReference type="EC" id="1.1.1.95"/>
    </reaction>
</comment>
<keyword evidence="9" id="KW-0028">Amino-acid biosynthesis</keyword>
<dbReference type="RefSeq" id="WP_278428508.1">
    <property type="nucleotide sequence ID" value="NZ_DOLB01000015.1"/>
</dbReference>
<dbReference type="PANTHER" id="PTHR42938">
    <property type="entry name" value="FORMATE DEHYDROGENASE 1"/>
    <property type="match status" value="1"/>
</dbReference>
<dbReference type="Gene3D" id="3.40.50.720">
    <property type="entry name" value="NAD(P)-binding Rossmann-like Domain"/>
    <property type="match status" value="2"/>
</dbReference>
<comment type="catalytic activity">
    <reaction evidence="7">
        <text>(R)-2-hydroxyglutarate + NAD(+) = 2-oxoglutarate + NADH + H(+)</text>
        <dbReference type="Rhea" id="RHEA:49612"/>
        <dbReference type="ChEBI" id="CHEBI:15378"/>
        <dbReference type="ChEBI" id="CHEBI:15801"/>
        <dbReference type="ChEBI" id="CHEBI:16810"/>
        <dbReference type="ChEBI" id="CHEBI:57540"/>
        <dbReference type="ChEBI" id="CHEBI:57945"/>
        <dbReference type="EC" id="1.1.1.399"/>
    </reaction>
</comment>
<dbReference type="EMBL" id="DOLB01000015">
    <property type="protein sequence ID" value="HBT48385.1"/>
    <property type="molecule type" value="Genomic_DNA"/>
</dbReference>
<dbReference type="Proteomes" id="UP000264445">
    <property type="component" value="Unassembled WGS sequence"/>
</dbReference>
<dbReference type="PROSITE" id="PS00670">
    <property type="entry name" value="D_2_HYDROXYACID_DH_2"/>
    <property type="match status" value="1"/>
</dbReference>
<dbReference type="GO" id="GO:0006564">
    <property type="term" value="P:L-serine biosynthetic process"/>
    <property type="evidence" value="ECO:0007669"/>
    <property type="project" value="UniProtKB-UniRule"/>
</dbReference>
<keyword evidence="9" id="KW-0718">Serine biosynthesis</keyword>
<organism evidence="11 12">
    <name type="scientific">Caldanaerobacter subterraneus</name>
    <dbReference type="NCBI Taxonomy" id="911092"/>
    <lineage>
        <taxon>Bacteria</taxon>
        <taxon>Bacillati</taxon>
        <taxon>Bacillota</taxon>
        <taxon>Clostridia</taxon>
        <taxon>Thermoanaerobacterales</taxon>
        <taxon>Thermoanaerobacteraceae</taxon>
        <taxon>Caldanaerobacter</taxon>
    </lineage>
</organism>
<gene>
    <name evidence="11" type="ORF">DEA61_00595</name>
</gene>
<protein>
    <recommendedName>
        <fullName evidence="4 9">D-3-phosphoglycerate dehydrogenase</fullName>
        <ecNumber evidence="9">1.1.1.95</ecNumber>
    </recommendedName>
</protein>
<accession>A0A101E4H0</accession>
<evidence type="ECO:0000256" key="9">
    <source>
        <dbReference type="RuleBase" id="RU363003"/>
    </source>
</evidence>
<dbReference type="PROSITE" id="PS00671">
    <property type="entry name" value="D_2_HYDROXYACID_DH_3"/>
    <property type="match status" value="1"/>
</dbReference>
<dbReference type="InterPro" id="IPR002912">
    <property type="entry name" value="ACT_dom"/>
</dbReference>
<reference evidence="11 12" key="1">
    <citation type="journal article" date="2018" name="Nat. Biotechnol.">
        <title>A standardized bacterial taxonomy based on genome phylogeny substantially revises the tree of life.</title>
        <authorList>
            <person name="Parks D.H."/>
            <person name="Chuvochina M."/>
            <person name="Waite D.W."/>
            <person name="Rinke C."/>
            <person name="Skarshewski A."/>
            <person name="Chaumeil P.A."/>
            <person name="Hugenholtz P."/>
        </authorList>
    </citation>
    <scope>NUCLEOTIDE SEQUENCE [LARGE SCALE GENOMIC DNA]</scope>
    <source>
        <strain evidence="11">UBA12544</strain>
    </source>
</reference>
<dbReference type="InterPro" id="IPR006139">
    <property type="entry name" value="D-isomer_2_OHA_DH_cat_dom"/>
</dbReference>
<keyword evidence="6 9" id="KW-0520">NAD</keyword>
<evidence type="ECO:0000256" key="8">
    <source>
        <dbReference type="ARBA" id="ARBA00048731"/>
    </source>
</evidence>
<dbReference type="CDD" id="cd12173">
    <property type="entry name" value="PGDH_4"/>
    <property type="match status" value="1"/>
</dbReference>
<dbReference type="FunFam" id="3.40.50.720:FF:000021">
    <property type="entry name" value="D-3-phosphoglycerate dehydrogenase"/>
    <property type="match status" value="1"/>
</dbReference>
<evidence type="ECO:0000256" key="5">
    <source>
        <dbReference type="ARBA" id="ARBA00023002"/>
    </source>
</evidence>
<comment type="pathway">
    <text evidence="2 9">Amino-acid biosynthesis; L-serine biosynthesis; L-serine from 3-phospho-D-glycerate: step 1/3.</text>
</comment>
<evidence type="ECO:0000256" key="4">
    <source>
        <dbReference type="ARBA" id="ARBA00021582"/>
    </source>
</evidence>
<dbReference type="PANTHER" id="PTHR42938:SF47">
    <property type="entry name" value="HYDROXYPYRUVATE REDUCTASE"/>
    <property type="match status" value="1"/>
</dbReference>
<dbReference type="Gene3D" id="3.30.1330.90">
    <property type="entry name" value="D-3-phosphoglycerate dehydrogenase, domain 3"/>
    <property type="match status" value="1"/>
</dbReference>
<proteinExistence type="inferred from homology"/>
<comment type="caution">
    <text evidence="11">The sequence shown here is derived from an EMBL/GenBank/DDBJ whole genome shotgun (WGS) entry which is preliminary data.</text>
</comment>
<dbReference type="EC" id="1.1.1.95" evidence="9"/>
<dbReference type="InterPro" id="IPR006236">
    <property type="entry name" value="PGDH"/>
</dbReference>
<dbReference type="GO" id="GO:0051287">
    <property type="term" value="F:NAD binding"/>
    <property type="evidence" value="ECO:0007669"/>
    <property type="project" value="UniProtKB-UniRule"/>
</dbReference>
<dbReference type="InterPro" id="IPR045865">
    <property type="entry name" value="ACT-like_dom_sf"/>
</dbReference>
<comment type="similarity">
    <text evidence="3 9">Belongs to the D-isomer specific 2-hydroxyacid dehydrogenase family.</text>
</comment>
<dbReference type="Pfam" id="PF19304">
    <property type="entry name" value="PGDH_inter"/>
    <property type="match status" value="1"/>
</dbReference>
<dbReference type="InterPro" id="IPR029753">
    <property type="entry name" value="D-isomer_DH_CS"/>
</dbReference>